<accession>I7A7Z1</accession>
<dbReference type="PROSITE" id="PS51257">
    <property type="entry name" value="PROKAR_LIPOPROTEIN"/>
    <property type="match status" value="1"/>
</dbReference>
<evidence type="ECO:0008006" key="4">
    <source>
        <dbReference type="Google" id="ProtNLM"/>
    </source>
</evidence>
<name>I7A7Z1_MELRP</name>
<keyword evidence="1" id="KW-0732">Signal</keyword>
<feature type="chain" id="PRO_5003707693" description="Lipoprotein" evidence="1">
    <location>
        <begin position="19"/>
        <end position="145"/>
    </location>
</feature>
<dbReference type="RefSeq" id="WP_014857416.1">
    <property type="nucleotide sequence ID" value="NC_018178.1"/>
</dbReference>
<dbReference type="Proteomes" id="UP000009011">
    <property type="component" value="Chromosome"/>
</dbReference>
<sequence>MKKLIALVLLPFLFACNAEKIVEPVAAEIFSGQYQSVPYNSASEEPVVVLLYTQEGNKVYGTGSWNAITFNFEGTMVNKHTIFTFQLKDTNMGDLNGDIDAWLGEDLSMAGGYKLWNSGTLINGPIRFQLVKNMSKKHDQGVGGN</sequence>
<organism evidence="2 3">
    <name type="scientific">Melioribacter roseus (strain DSM 23840 / JCM 17771 / VKM B-2668 / P3M-2)</name>
    <dbReference type="NCBI Taxonomy" id="1191523"/>
    <lineage>
        <taxon>Bacteria</taxon>
        <taxon>Pseudomonadati</taxon>
        <taxon>Ignavibacteriota</taxon>
        <taxon>Ignavibacteria</taxon>
        <taxon>Ignavibacteriales</taxon>
        <taxon>Melioribacteraceae</taxon>
        <taxon>Melioribacter</taxon>
    </lineage>
</organism>
<dbReference type="HOGENOM" id="CLU_1784588_0_0_10"/>
<dbReference type="AlphaFoldDB" id="I7A7Z1"/>
<dbReference type="KEGG" id="mro:MROS_2756"/>
<protein>
    <recommendedName>
        <fullName evidence="4">Lipoprotein</fullName>
    </recommendedName>
</protein>
<feature type="signal peptide" evidence="1">
    <location>
        <begin position="1"/>
        <end position="18"/>
    </location>
</feature>
<keyword evidence="3" id="KW-1185">Reference proteome</keyword>
<proteinExistence type="predicted"/>
<evidence type="ECO:0000313" key="3">
    <source>
        <dbReference type="Proteomes" id="UP000009011"/>
    </source>
</evidence>
<evidence type="ECO:0000256" key="1">
    <source>
        <dbReference type="SAM" id="SignalP"/>
    </source>
</evidence>
<evidence type="ECO:0000313" key="2">
    <source>
        <dbReference type="EMBL" id="AFN75986.1"/>
    </source>
</evidence>
<dbReference type="EMBL" id="CP003557">
    <property type="protein sequence ID" value="AFN75986.1"/>
    <property type="molecule type" value="Genomic_DNA"/>
</dbReference>
<reference evidence="2 3" key="1">
    <citation type="journal article" date="2013" name="PLoS ONE">
        <title>Genomic analysis of Melioribacter roseus, facultatively anaerobic organotrophic bacterium representing a novel deep lineage within Bacteriodetes/Chlorobi group.</title>
        <authorList>
            <person name="Kadnikov V.V."/>
            <person name="Mardanov A.V."/>
            <person name="Podosokorskaya O.A."/>
            <person name="Gavrilov S.N."/>
            <person name="Kublanov I.V."/>
            <person name="Beletsky A.V."/>
            <person name="Bonch-Osmolovskaya E.A."/>
            <person name="Ravin N.V."/>
        </authorList>
    </citation>
    <scope>NUCLEOTIDE SEQUENCE [LARGE SCALE GENOMIC DNA]</scope>
    <source>
        <strain evidence="3">JCM 17771 / P3M-2</strain>
    </source>
</reference>
<gene>
    <name evidence="2" type="ordered locus">MROS_2756</name>
</gene>
<dbReference type="STRING" id="1191523.MROS_2756"/>